<protein>
    <submittedName>
        <fullName evidence="2">Predicted AAA-ATPase</fullName>
    </submittedName>
</protein>
<evidence type="ECO:0000313" key="2">
    <source>
        <dbReference type="EMBL" id="SFK28330.1"/>
    </source>
</evidence>
<dbReference type="Pfam" id="PF09820">
    <property type="entry name" value="AAA-ATPase_like"/>
    <property type="match status" value="1"/>
</dbReference>
<dbReference type="InterPro" id="IPR018631">
    <property type="entry name" value="AAA-ATPase-like_dom"/>
</dbReference>
<proteinExistence type="predicted"/>
<dbReference type="EMBL" id="FOSF01000048">
    <property type="protein sequence ID" value="SFK28330.1"/>
    <property type="molecule type" value="Genomic_DNA"/>
</dbReference>
<dbReference type="PANTHER" id="PTHR34825">
    <property type="entry name" value="CONSERVED PROTEIN, WITH A WEAK D-GALACTARATE DEHYDRATASE/ALTRONATE HYDROLASE DOMAIN"/>
    <property type="match status" value="1"/>
</dbReference>
<feature type="domain" description="AAA-ATPase-like" evidence="1">
    <location>
        <begin position="10"/>
        <end position="82"/>
    </location>
</feature>
<sequence length="110" mass="12729">MKKDVLLYTGGEDFAEIINDGAYYVDKTPYLKDLLTTGAIKNSLFIRPRRFGKTLNLDLIRQFCRLNYQNPGDKSYQQKLFVDNGRNFAVAGDDYKEFREKVMGEFPVIS</sequence>
<evidence type="ECO:0000313" key="3">
    <source>
        <dbReference type="Proteomes" id="UP000243374"/>
    </source>
</evidence>
<evidence type="ECO:0000259" key="1">
    <source>
        <dbReference type="Pfam" id="PF09820"/>
    </source>
</evidence>
<organism evidence="2 3">
    <name type="scientific">Succinivibrio dextrinosolvens</name>
    <dbReference type="NCBI Taxonomy" id="83771"/>
    <lineage>
        <taxon>Bacteria</taxon>
        <taxon>Pseudomonadati</taxon>
        <taxon>Pseudomonadota</taxon>
        <taxon>Gammaproteobacteria</taxon>
        <taxon>Aeromonadales</taxon>
        <taxon>Succinivibrionaceae</taxon>
        <taxon>Succinivibrio</taxon>
    </lineage>
</organism>
<accession>A0A662ZEN3</accession>
<reference evidence="2 3" key="1">
    <citation type="submission" date="2016-10" db="EMBL/GenBank/DDBJ databases">
        <authorList>
            <person name="Varghese N."/>
            <person name="Submissions S."/>
        </authorList>
    </citation>
    <scope>NUCLEOTIDE SEQUENCE [LARGE SCALE GENOMIC DNA]</scope>
    <source>
        <strain evidence="2 3">22B</strain>
    </source>
</reference>
<dbReference type="RefSeq" id="WP_177189579.1">
    <property type="nucleotide sequence ID" value="NZ_FOSF01000048.1"/>
</dbReference>
<dbReference type="Proteomes" id="UP000243374">
    <property type="component" value="Unassembled WGS sequence"/>
</dbReference>
<dbReference type="PANTHER" id="PTHR34825:SF1">
    <property type="entry name" value="AAA-ATPASE-LIKE DOMAIN-CONTAINING PROTEIN"/>
    <property type="match status" value="1"/>
</dbReference>
<gene>
    <name evidence="2" type="ORF">SAMN04487865_104823</name>
</gene>
<feature type="non-terminal residue" evidence="2">
    <location>
        <position position="110"/>
    </location>
</feature>
<name>A0A662ZEN3_9GAMM</name>
<keyword evidence="3" id="KW-1185">Reference proteome</keyword>
<dbReference type="AlphaFoldDB" id="A0A662ZEN3"/>